<evidence type="ECO:0000256" key="3">
    <source>
        <dbReference type="ARBA" id="ARBA00022801"/>
    </source>
</evidence>
<dbReference type="PROSITE" id="PS51700">
    <property type="entry name" value="SEPARIN"/>
    <property type="match status" value="1"/>
</dbReference>
<dbReference type="GO" id="GO:0051307">
    <property type="term" value="P:meiotic chromosome separation"/>
    <property type="evidence" value="ECO:0007669"/>
    <property type="project" value="TreeGrafter"/>
</dbReference>
<dbReference type="OrthoDB" id="10255632at2759"/>
<feature type="compositionally biased region" description="Basic residues" evidence="5">
    <location>
        <begin position="1421"/>
        <end position="1438"/>
    </location>
</feature>
<reference evidence="7 8" key="1">
    <citation type="submission" date="2015-05" db="EMBL/GenBank/DDBJ databases">
        <title>Distinctive expansion of gene families associated with plant cell wall degradation and secondary metabolism in the genomes of grapevine trunk pathogens.</title>
        <authorList>
            <person name="Lawrence D.P."/>
            <person name="Travadon R."/>
            <person name="Rolshausen P.E."/>
            <person name="Baumgartner K."/>
        </authorList>
    </citation>
    <scope>NUCLEOTIDE SEQUENCE [LARGE SCALE GENOMIC DNA]</scope>
    <source>
        <strain evidence="7">UCRPC4</strain>
    </source>
</reference>
<evidence type="ECO:0000313" key="8">
    <source>
        <dbReference type="Proteomes" id="UP000053317"/>
    </source>
</evidence>
<feature type="domain" description="Peptidase C50" evidence="6">
    <location>
        <begin position="1858"/>
        <end position="1954"/>
    </location>
</feature>
<dbReference type="GO" id="GO:0072686">
    <property type="term" value="C:mitotic spindle"/>
    <property type="evidence" value="ECO:0007669"/>
    <property type="project" value="TreeGrafter"/>
</dbReference>
<keyword evidence="8" id="KW-1185">Reference proteome</keyword>
<keyword evidence="4" id="KW-0159">Chromosome partition</keyword>
<evidence type="ECO:0000256" key="5">
    <source>
        <dbReference type="SAM" id="MobiDB-lite"/>
    </source>
</evidence>
<comment type="caution">
    <text evidence="7">The sequence shown here is derived from an EMBL/GenBank/DDBJ whole genome shotgun (WGS) entry which is preliminary data.</text>
</comment>
<dbReference type="Pfam" id="PF03568">
    <property type="entry name" value="Separin_C"/>
    <property type="match status" value="1"/>
</dbReference>
<comment type="catalytic activity">
    <reaction evidence="1">
        <text>All bonds known to be hydrolyzed by this endopeptidase have arginine in P1 and an acidic residue in P4. P6 is often occupied by an acidic residue or by a hydroxy-amino-acid residue, the phosphorylation of which enhances cleavage.</text>
        <dbReference type="EC" id="3.4.22.49"/>
    </reaction>
</comment>
<proteinExistence type="predicted"/>
<dbReference type="InterPro" id="IPR030397">
    <property type="entry name" value="SEPARIN_core_dom"/>
</dbReference>
<keyword evidence="3" id="KW-0378">Hydrolase</keyword>
<organism evidence="7 8">
    <name type="scientific">Phaeomoniella chlamydospora</name>
    <name type="common">Phaeoacremonium chlamydosporum</name>
    <dbReference type="NCBI Taxonomy" id="158046"/>
    <lineage>
        <taxon>Eukaryota</taxon>
        <taxon>Fungi</taxon>
        <taxon>Dikarya</taxon>
        <taxon>Ascomycota</taxon>
        <taxon>Pezizomycotina</taxon>
        <taxon>Eurotiomycetes</taxon>
        <taxon>Chaetothyriomycetidae</taxon>
        <taxon>Phaeomoniellales</taxon>
        <taxon>Phaeomoniellaceae</taxon>
        <taxon>Phaeomoniella</taxon>
    </lineage>
</organism>
<evidence type="ECO:0000313" key="7">
    <source>
        <dbReference type="EMBL" id="KKY25141.1"/>
    </source>
</evidence>
<dbReference type="EMBL" id="LCWF01000048">
    <property type="protein sequence ID" value="KKY25141.1"/>
    <property type="molecule type" value="Genomic_DNA"/>
</dbReference>
<reference evidence="7 8" key="2">
    <citation type="submission" date="2015-05" db="EMBL/GenBank/DDBJ databases">
        <authorList>
            <person name="Morales-Cruz A."/>
            <person name="Amrine K.C."/>
            <person name="Cantu D."/>
        </authorList>
    </citation>
    <scope>NUCLEOTIDE SEQUENCE [LARGE SCALE GENOMIC DNA]</scope>
    <source>
        <strain evidence="7">UCRPC4</strain>
    </source>
</reference>
<keyword evidence="7" id="KW-0132">Cell division</keyword>
<sequence length="2067" mass="228397">MTTSKSRQYAGATTSRESARTGCSKVAASIVTTSVNKRVKQTATTTRKVAIYEEAPLTHATIDVSKATDSFNASLKVLSAEVKSRISTARYCSKPQRTPEKALSVHSTGEQQPPRSPLQTRSPNRTLEICQSQSKTTPAKVKSTFDTPDLLKVGEKALSALSRLWLAKSVSDLDGRVQLGQASSILVNKLLALGLVGLAARELCNFGHQLEWAETANAKNESKKTKDQDLSASSELIDLLAKPKNAPTSTQAQQIIGYHVQILKTLAQSGHPLSTGICNILEPSSEYSPSNFAYSCWQKKLISDDQAVRHLQALGQSITYLAAECTIPLSQSASALLQFRLRISALEINCICWRIASHNADTTKELWKPFCRHVSRLGEGQASLSRTAAIAVLDSFKRLLEMAKFNLPAQNEDVPLTTLLTVSDIAEKAGSTDLALELYHKHQSLDRKNHGIASAIISCKTATASLGKLCSLDLNVVERDVALALEMLKSPLKGGTQELDALFVDVTKLRKTATLAVQDHLRQTTEHQGRDPDSKRLCFRVIIGCVQFTYRYVRSICGPMDTGECTRRGDSRIQQTQKTIQSAIDSSLMVLKARAVSDDNDQWNETEQILSDVQSLVGIISERSEQKNSDATRENIIKISNILCCRAQVARTPEKAALLRKAINIIQKRPSEEWYDGALAAKYEKLAVILYGQGALAESIRSYQCAVNSCFDANVVTELSCMAANGASESNWAVDNSRVRLLDRLLLQYSKVLSKRLDSVSFNPSDIADRSLPELLRVTIMERFLRHLSLQSATNSLGPCIDDIVTAILSFYDRDTYPLRRRRVQFSILHRSSHHPGFVSGQMLDEFSDEILSHPVPQQKLQLDQCLEPYYVLLITCPQLAASFHLGQASMELISSTLDTWETLLASIPSSEHIQTRVENVEGFLSFLNLVVDYVDAVGHVETLSHALEVVRRTLQLQKSPDVAATANILRLVGHLNRIGSLGQAVTSLREAHQLLETAMISPVASLHWHLLSAEQNLLNGNVAECFEALDTAEGEYLKATSSNSPATKLKTDHLLALAGVIGSQAYLRQGDCDMAMLTAKQSVKIILRIWAYIERAQMDRHSNTISSARDAGDDSSVDSLADKFSLLGTISEAQSSNAKALGPHFWAHVDLHLRCLVNMSEVATHSGLYQDAMYFLEQAKKLGIAIGAGCRLQYIDALLVRIHINSGHEEIGQDLANDIEAIRQHAGLSFQELEIDSALAEAAFAAGKAEKAIQNLTNVEAQLQIMFGAQKAEKIANDVAKSNMFTDKQVSGRVKDAVIAGRRAINCKAKVVRSRTQSKDKVSSDSSVPPCNNLSVRLRIRNALFWQKASILARAGRPMEALKIIELQSPGDASADQLLAHVRSVSAYARDLLLDDSVHNILLDSTVSWPSQIVVNTQSKSKRVAQKTSTRAKRTRKVRDEESDIKPHGMGQTSLALKTLEQIQSIIEKGELSFQGCASVPQLRLLKEIEIMSNLLLSSVIQRPTLNASCLMRMTHCADVTAIDREASAIAVDKELQAQHAMFHWPGSQDSMSVIPSTDLLSLCENIQRDMPQNWTVVSLSLSDNGKDLLLSTLRHDKESFTLRLPIERLYEDDEEMINFDYATCRSELHDIISQANSTAHSTGEKQDREYKKQWWRLRQDLDSRLGSLLENIQARWLGGFRGIFATQAAERVGSEAFSEAFHRIMEDHLPSRRKTKSANFIRMHSNITDLFLGLGDPDTVDLDEEVSDLLNFVVDILQFSGERNAYDEIDFDMISIKTLDAIRLYHHRAEDKIEALSHEHLILIPSKELLCIPWESLPCLRQKSVSRLPSLRDLERRLSLIEGCRTTISRGLGVNSSSGSYILNPSEDLDSTQSTFSGTLSMSLPNYSSIQSRAPTESEFVSCLTSSSLLLYFGHGSGAQYVRGRTIRKLNHCATTFLMGCSSALMHEAGQYEPYGVPWNYMHAGAPAVVGTLWDVTDKDIDRFAMRTFVNWGLLEADCIQQEYGGKGKRRAQQDVDLPNIFGGKEAKGRVGLGEAVAKARDSCVLRYLNGAAPVIYGIPALYLT</sequence>
<feature type="region of interest" description="Disordered" evidence="5">
    <location>
        <begin position="1"/>
        <end position="22"/>
    </location>
</feature>
<keyword evidence="7" id="KW-0131">Cell cycle</keyword>
<evidence type="ECO:0000256" key="1">
    <source>
        <dbReference type="ARBA" id="ARBA00000451"/>
    </source>
</evidence>
<dbReference type="Proteomes" id="UP000053317">
    <property type="component" value="Unassembled WGS sequence"/>
</dbReference>
<dbReference type="InterPro" id="IPR005314">
    <property type="entry name" value="Peptidase_C50"/>
</dbReference>
<feature type="region of interest" description="Disordered" evidence="5">
    <location>
        <begin position="91"/>
        <end position="124"/>
    </location>
</feature>
<dbReference type="GO" id="GO:0005634">
    <property type="term" value="C:nucleus"/>
    <property type="evidence" value="ECO:0007669"/>
    <property type="project" value="InterPro"/>
</dbReference>
<dbReference type="GO" id="GO:0051301">
    <property type="term" value="P:cell division"/>
    <property type="evidence" value="ECO:0007669"/>
    <property type="project" value="UniProtKB-KW"/>
</dbReference>
<accession>A0A0G2ESJ6</accession>
<feature type="compositionally biased region" description="Basic and acidic residues" evidence="5">
    <location>
        <begin position="1439"/>
        <end position="1448"/>
    </location>
</feature>
<feature type="compositionally biased region" description="Polar residues" evidence="5">
    <location>
        <begin position="1"/>
        <end position="16"/>
    </location>
</feature>
<dbReference type="PANTHER" id="PTHR12792:SF0">
    <property type="entry name" value="SEPARIN"/>
    <property type="match status" value="1"/>
</dbReference>
<dbReference type="GO" id="GO:0044732">
    <property type="term" value="C:mitotic spindle pole body"/>
    <property type="evidence" value="ECO:0007669"/>
    <property type="project" value="TreeGrafter"/>
</dbReference>
<evidence type="ECO:0000256" key="2">
    <source>
        <dbReference type="ARBA" id="ARBA00012489"/>
    </source>
</evidence>
<dbReference type="GO" id="GO:0004197">
    <property type="term" value="F:cysteine-type endopeptidase activity"/>
    <property type="evidence" value="ECO:0007669"/>
    <property type="project" value="InterPro"/>
</dbReference>
<gene>
    <name evidence="7" type="ORF">UCRPC4_g02021</name>
</gene>
<feature type="region of interest" description="Disordered" evidence="5">
    <location>
        <begin position="1421"/>
        <end position="1451"/>
    </location>
</feature>
<name>A0A0G2ESJ6_PHACM</name>
<dbReference type="EC" id="3.4.22.49" evidence="2"/>
<dbReference type="GO" id="GO:0005737">
    <property type="term" value="C:cytoplasm"/>
    <property type="evidence" value="ECO:0007669"/>
    <property type="project" value="TreeGrafter"/>
</dbReference>
<dbReference type="GO" id="GO:0006508">
    <property type="term" value="P:proteolysis"/>
    <property type="evidence" value="ECO:0007669"/>
    <property type="project" value="InterPro"/>
</dbReference>
<protein>
    <recommendedName>
        <fullName evidence="2">separase</fullName>
        <ecNumber evidence="2">3.4.22.49</ecNumber>
    </recommendedName>
</protein>
<dbReference type="PANTHER" id="PTHR12792">
    <property type="entry name" value="EXTRA SPINDLE POLES 1-RELATED"/>
    <property type="match status" value="1"/>
</dbReference>
<evidence type="ECO:0000256" key="4">
    <source>
        <dbReference type="ARBA" id="ARBA00022829"/>
    </source>
</evidence>
<feature type="compositionally biased region" description="Polar residues" evidence="5">
    <location>
        <begin position="105"/>
        <end position="124"/>
    </location>
</feature>
<evidence type="ECO:0000259" key="6">
    <source>
        <dbReference type="PROSITE" id="PS51700"/>
    </source>
</evidence>